<dbReference type="Gene3D" id="1.10.730.20">
    <property type="match status" value="1"/>
</dbReference>
<dbReference type="RefSeq" id="XP_020123164.1">
    <property type="nucleotide sequence ID" value="XM_020261746.1"/>
</dbReference>
<protein>
    <recommendedName>
        <fullName evidence="11">Isoleucine--tRNA ligase, mitochondrial</fullName>
        <ecNumber evidence="3">6.1.1.5</ecNumber>
    </recommendedName>
    <alternativeName>
        <fullName evidence="9">Isoleucyl-tRNA synthetase</fullName>
    </alternativeName>
</protein>
<dbReference type="GO" id="GO:0032543">
    <property type="term" value="P:mitochondrial translation"/>
    <property type="evidence" value="ECO:0007669"/>
    <property type="project" value="TreeGrafter"/>
</dbReference>
<dbReference type="InterPro" id="IPR002300">
    <property type="entry name" value="aa-tRNA-synth_Ia"/>
</dbReference>
<dbReference type="Pfam" id="PF03676">
    <property type="entry name" value="PHAF1"/>
    <property type="match status" value="2"/>
</dbReference>
<keyword evidence="4" id="KW-0436">Ligase</keyword>
<evidence type="ECO:0000256" key="8">
    <source>
        <dbReference type="ARBA" id="ARBA00023146"/>
    </source>
</evidence>
<dbReference type="InterPro" id="IPR005373">
    <property type="entry name" value="PHAF1"/>
</dbReference>
<dbReference type="SUPFAM" id="SSF52374">
    <property type="entry name" value="Nucleotidylyl transferase"/>
    <property type="match status" value="1"/>
</dbReference>
<evidence type="ECO:0000313" key="16">
    <source>
        <dbReference type="EMBL" id="OKL63043.1"/>
    </source>
</evidence>
<dbReference type="InterPro" id="IPR002301">
    <property type="entry name" value="Ile-tRNA-ligase"/>
</dbReference>
<dbReference type="PANTHER" id="PTHR42765:SF1">
    <property type="entry name" value="ISOLEUCINE--TRNA LIGASE, MITOCHONDRIAL"/>
    <property type="match status" value="1"/>
</dbReference>
<dbReference type="GO" id="GO:0002161">
    <property type="term" value="F:aminoacyl-tRNA deacylase activity"/>
    <property type="evidence" value="ECO:0007669"/>
    <property type="project" value="InterPro"/>
</dbReference>
<dbReference type="SUPFAM" id="SSF47323">
    <property type="entry name" value="Anticodon-binding domain of a subclass of class I aminoacyl-tRNA synthetases"/>
    <property type="match status" value="1"/>
</dbReference>
<accession>A0A1Q5QAR9</accession>
<evidence type="ECO:0000256" key="9">
    <source>
        <dbReference type="ARBA" id="ARBA00032665"/>
    </source>
</evidence>
<dbReference type="GO" id="GO:0006428">
    <property type="term" value="P:isoleucyl-tRNA aminoacylation"/>
    <property type="evidence" value="ECO:0007669"/>
    <property type="project" value="InterPro"/>
</dbReference>
<evidence type="ECO:0000256" key="13">
    <source>
        <dbReference type="SAM" id="SignalP"/>
    </source>
</evidence>
<dbReference type="EC" id="6.1.1.5" evidence="3"/>
<feature type="chain" id="PRO_5013361686" description="Isoleucine--tRNA ligase, mitochondrial" evidence="13">
    <location>
        <begin position="16"/>
        <end position="1584"/>
    </location>
</feature>
<proteinExistence type="inferred from homology"/>
<feature type="region of interest" description="Disordered" evidence="12">
    <location>
        <begin position="327"/>
        <end position="372"/>
    </location>
</feature>
<dbReference type="InterPro" id="IPR014729">
    <property type="entry name" value="Rossmann-like_a/b/a_fold"/>
</dbReference>
<evidence type="ECO:0000256" key="5">
    <source>
        <dbReference type="ARBA" id="ARBA00022741"/>
    </source>
</evidence>
<dbReference type="Gene3D" id="3.90.740.10">
    <property type="entry name" value="Valyl/Leucyl/Isoleucyl-tRNA synthetase, editing domain"/>
    <property type="match status" value="1"/>
</dbReference>
<gene>
    <name evidence="16" type="ORF">UA08_01217</name>
</gene>
<dbReference type="Pfam" id="PF08264">
    <property type="entry name" value="Anticodon_1"/>
    <property type="match status" value="1"/>
</dbReference>
<dbReference type="InterPro" id="IPR009008">
    <property type="entry name" value="Val/Leu/Ile-tRNA-synth_edit"/>
</dbReference>
<keyword evidence="17" id="KW-1185">Reference proteome</keyword>
<dbReference type="Gene3D" id="3.40.50.620">
    <property type="entry name" value="HUPs"/>
    <property type="match status" value="2"/>
</dbReference>
<dbReference type="InterPro" id="IPR001412">
    <property type="entry name" value="aa-tRNA-synth_I_CS"/>
</dbReference>
<keyword evidence="5" id="KW-0547">Nucleotide-binding</keyword>
<feature type="domain" description="Aminoacyl-tRNA synthetase class Ia" evidence="14">
    <location>
        <begin position="612"/>
        <end position="1273"/>
    </location>
</feature>
<feature type="domain" description="Methionyl/Valyl/Leucyl/Isoleucyl-tRNA synthetase anticodon-binding" evidence="15">
    <location>
        <begin position="1319"/>
        <end position="1472"/>
    </location>
</feature>
<dbReference type="Gene3D" id="1.10.10.830">
    <property type="entry name" value="Ile-tRNA synthetase CP2 domain-like"/>
    <property type="match status" value="1"/>
</dbReference>
<dbReference type="InterPro" id="IPR023585">
    <property type="entry name" value="Ile-tRNA-ligase_type1"/>
</dbReference>
<comment type="subcellular location">
    <subcellularLocation>
        <location evidence="1">Mitochondrion</location>
    </subcellularLocation>
</comment>
<dbReference type="EMBL" id="LFMY01000002">
    <property type="protein sequence ID" value="OKL63043.1"/>
    <property type="molecule type" value="Genomic_DNA"/>
</dbReference>
<feature type="region of interest" description="Disordered" evidence="12">
    <location>
        <begin position="1229"/>
        <end position="1250"/>
    </location>
</feature>
<keyword evidence="7" id="KW-0648">Protein biosynthesis</keyword>
<feature type="compositionally biased region" description="Basic and acidic residues" evidence="12">
    <location>
        <begin position="345"/>
        <end position="354"/>
    </location>
</feature>
<evidence type="ECO:0000256" key="4">
    <source>
        <dbReference type="ARBA" id="ARBA00022598"/>
    </source>
</evidence>
<comment type="similarity">
    <text evidence="2">Belongs to the class-I aminoacyl-tRNA synthetase family.</text>
</comment>
<dbReference type="InterPro" id="IPR050081">
    <property type="entry name" value="Ile-tRNA_ligase"/>
</dbReference>
<evidence type="ECO:0000256" key="1">
    <source>
        <dbReference type="ARBA" id="ARBA00004173"/>
    </source>
</evidence>
<evidence type="ECO:0000256" key="2">
    <source>
        <dbReference type="ARBA" id="ARBA00005594"/>
    </source>
</evidence>
<feature type="signal peptide" evidence="13">
    <location>
        <begin position="1"/>
        <end position="15"/>
    </location>
</feature>
<dbReference type="PANTHER" id="PTHR42765">
    <property type="entry name" value="SOLEUCYL-TRNA SYNTHETASE"/>
    <property type="match status" value="1"/>
</dbReference>
<evidence type="ECO:0000256" key="11">
    <source>
        <dbReference type="ARBA" id="ARBA00068280"/>
    </source>
</evidence>
<evidence type="ECO:0000256" key="3">
    <source>
        <dbReference type="ARBA" id="ARBA00013165"/>
    </source>
</evidence>
<dbReference type="OrthoDB" id="10264412at2759"/>
<dbReference type="Proteomes" id="UP000214365">
    <property type="component" value="Unassembled WGS sequence"/>
</dbReference>
<name>A0A1Q5QAR9_TALAT</name>
<dbReference type="SUPFAM" id="SSF50677">
    <property type="entry name" value="ValRS/IleRS/LeuRS editing domain"/>
    <property type="match status" value="1"/>
</dbReference>
<dbReference type="InterPro" id="IPR033708">
    <property type="entry name" value="Anticodon_Ile_BEm"/>
</dbReference>
<dbReference type="HAMAP" id="MF_02002">
    <property type="entry name" value="Ile_tRNA_synth_type1"/>
    <property type="match status" value="1"/>
</dbReference>
<comment type="caution">
    <text evidence="16">The sequence shown here is derived from an EMBL/GenBank/DDBJ whole genome shotgun (WGS) entry which is preliminary data.</text>
</comment>
<dbReference type="PRINTS" id="PR00984">
    <property type="entry name" value="TRNASYNTHILE"/>
</dbReference>
<organism evidence="16 17">
    <name type="scientific">Talaromyces atroroseus</name>
    <dbReference type="NCBI Taxonomy" id="1441469"/>
    <lineage>
        <taxon>Eukaryota</taxon>
        <taxon>Fungi</taxon>
        <taxon>Dikarya</taxon>
        <taxon>Ascomycota</taxon>
        <taxon>Pezizomycotina</taxon>
        <taxon>Eurotiomycetes</taxon>
        <taxon>Eurotiomycetidae</taxon>
        <taxon>Eurotiales</taxon>
        <taxon>Trichocomaceae</taxon>
        <taxon>Talaromyces</taxon>
        <taxon>Talaromyces sect. Trachyspermi</taxon>
    </lineage>
</organism>
<dbReference type="Pfam" id="PF00133">
    <property type="entry name" value="tRNA-synt_1"/>
    <property type="match status" value="1"/>
</dbReference>
<keyword evidence="6" id="KW-0067">ATP-binding</keyword>
<dbReference type="NCBIfam" id="TIGR00392">
    <property type="entry name" value="ileS"/>
    <property type="match status" value="1"/>
</dbReference>
<evidence type="ECO:0000256" key="7">
    <source>
        <dbReference type="ARBA" id="ARBA00022917"/>
    </source>
</evidence>
<dbReference type="STRING" id="1441469.A0A1Q5QAR9"/>
<evidence type="ECO:0000256" key="12">
    <source>
        <dbReference type="SAM" id="MobiDB-lite"/>
    </source>
</evidence>
<evidence type="ECO:0000256" key="6">
    <source>
        <dbReference type="ARBA" id="ARBA00022840"/>
    </source>
</evidence>
<dbReference type="GO" id="GO:0005739">
    <property type="term" value="C:mitochondrion"/>
    <property type="evidence" value="ECO:0007669"/>
    <property type="project" value="UniProtKB-SubCell"/>
</dbReference>
<dbReference type="FunFam" id="3.40.50.620:FF:000111">
    <property type="entry name" value="Mitochondrial isoleucyl-tRNA synthetase"/>
    <property type="match status" value="1"/>
</dbReference>
<keyword evidence="8" id="KW-0030">Aminoacyl-tRNA synthetase</keyword>
<evidence type="ECO:0000313" key="17">
    <source>
        <dbReference type="Proteomes" id="UP000214365"/>
    </source>
</evidence>
<dbReference type="GO" id="GO:0000049">
    <property type="term" value="F:tRNA binding"/>
    <property type="evidence" value="ECO:0007669"/>
    <property type="project" value="InterPro"/>
</dbReference>
<dbReference type="GO" id="GO:0005524">
    <property type="term" value="F:ATP binding"/>
    <property type="evidence" value="ECO:0007669"/>
    <property type="project" value="UniProtKB-KW"/>
</dbReference>
<comment type="catalytic activity">
    <reaction evidence="10">
        <text>tRNA(Ile) + L-isoleucine + ATP = L-isoleucyl-tRNA(Ile) + AMP + diphosphate</text>
        <dbReference type="Rhea" id="RHEA:11060"/>
        <dbReference type="Rhea" id="RHEA-COMP:9666"/>
        <dbReference type="Rhea" id="RHEA-COMP:9695"/>
        <dbReference type="ChEBI" id="CHEBI:30616"/>
        <dbReference type="ChEBI" id="CHEBI:33019"/>
        <dbReference type="ChEBI" id="CHEBI:58045"/>
        <dbReference type="ChEBI" id="CHEBI:78442"/>
        <dbReference type="ChEBI" id="CHEBI:78528"/>
        <dbReference type="ChEBI" id="CHEBI:456215"/>
        <dbReference type="EC" id="6.1.1.5"/>
    </reaction>
</comment>
<keyword evidence="13" id="KW-0732">Signal</keyword>
<dbReference type="GO" id="GO:0004822">
    <property type="term" value="F:isoleucine-tRNA ligase activity"/>
    <property type="evidence" value="ECO:0007669"/>
    <property type="project" value="UniProtKB-EC"/>
</dbReference>
<evidence type="ECO:0000256" key="10">
    <source>
        <dbReference type="ARBA" id="ARBA00048359"/>
    </source>
</evidence>
<reference evidence="16 17" key="1">
    <citation type="submission" date="2015-06" db="EMBL/GenBank/DDBJ databases">
        <title>Talaromyces atroroseus IBT 11181 draft genome.</title>
        <authorList>
            <person name="Rasmussen K.B."/>
            <person name="Rasmussen S."/>
            <person name="Petersen B."/>
            <person name="Sicheritz-Ponten T."/>
            <person name="Mortensen U.H."/>
            <person name="Thrane U."/>
        </authorList>
    </citation>
    <scope>NUCLEOTIDE SEQUENCE [LARGE SCALE GENOMIC DNA]</scope>
    <source>
        <strain evidence="16 17">IBT 11181</strain>
    </source>
</reference>
<evidence type="ECO:0000259" key="15">
    <source>
        <dbReference type="Pfam" id="PF08264"/>
    </source>
</evidence>
<dbReference type="InterPro" id="IPR013155">
    <property type="entry name" value="M/V/L/I-tRNA-synth_anticd-bd"/>
</dbReference>
<dbReference type="PROSITE" id="PS00178">
    <property type="entry name" value="AA_TRNA_LIGASE_I"/>
    <property type="match status" value="1"/>
</dbReference>
<dbReference type="GeneID" id="31000972"/>
<evidence type="ECO:0000259" key="14">
    <source>
        <dbReference type="Pfam" id="PF00133"/>
    </source>
</evidence>
<dbReference type="InterPro" id="IPR009080">
    <property type="entry name" value="tRNAsynth_Ia_anticodon-bd"/>
</dbReference>
<dbReference type="CDD" id="cd07960">
    <property type="entry name" value="Anticodon_Ia_Ile_BEm"/>
    <property type="match status" value="1"/>
</dbReference>
<sequence>MIILLLRLLLLTTLSFPIFHAPSSSALVLKAIAIFLEFAGPLLSGYAQVVTAMSTASAPAAMQVFPGRGLGSLTLGSSLHNVLSRIKARPQIYPAIDIAYSSTEPLNEPVILSLPKNGFRLQFDGPDQRLRLIEVLDFSKVLLTYKNHEVIKSTKPHEQPSSAGPSFRHVYNRLFGPSYPGEYIPPASDSVYGTYVLSYPGVAFSFPLQDSAWSDNCDFVALLSSSAASSATSMAVFQGASWSEARNQLFTRSPQLPRSPALIGKGRDAVPDEIEEIQVLGGGKLKMSRRTSPPLIITLSETTPQDLIAELGPPDAIYRKNDSRISIHSARGVTQPRPLSPSPGRRLDTLDTDHSSNNSPVEDSDDEAFPGANFDPSSLSAECFFNYFHHGFDAFISHPTPSGPAFPGSGISDRPPPSTASLLTVTKLIVHGNVPGSYPFNRYRRSRWRILLGESAEEDLTSETHFEKISQRLRRVWRASYSSPSEETALQRGMVLNRGWGDSPESSVEFLGGWEESAGGKHRSTSAGPDGGQGLGNTELFGFPGLLFEVLKNDFLSTTTLAARSTVCCCLRGGRPSSMTRSWTSTLKLPRSSFPARVAVADQAKYLLKCTDDLYAWQREARPASETFILHDGPPYANGELHVGHALNKILKDIINRTQLSRGKRIHYIPGWDCHGLPIELKALQAQQESGNLDAKGLGSAAVIRKVARNLAEKTVAEQMRGFQEMGIMADWKGHWKTLDKGFEMNQLSIFREMVDRGLIYRRFKPVYWSPSTRTALAEAELEYNEKHVSTAALVRFPLVKIPEQLKNNPLVDAAALSAVIWTTTPWTLPANAAVAVSESLSYLIVQSSQHGQLLVAEPRLQYLQEMLNEELAVLVPSIQGSELCSGTTYRPIFPRDGVDEQPLIAADFVTADSGSGLVHCAPGHGMDDYEVCLAQGIRAFAPVDDEGRFTDKAMTRDPGLLAGKSVLGDGNTSVLEYVESINQLLSKHKYEHKYPYDWRSKRPIIIRATAQWFADVANIRDPTIASLDDVTFVPASGKQRLKNFVQNRTEWCISRQRAWGVPIPALYDKASGEAILTKESVSHIMNVIDERGIDAWWTDSSEDPAWIPPSLQQASSSSGYRRGMDTMDVWFDSGTSWMQVENASPENDRPAHVYLEGTDQHRGWFQSSLLTYIAHQAAASGSADAPTTAKAPFKYLITHGFTLDQDARKMSKSIGNVINPETIMNGTLLPPLKQKKSKGAKQPKPQEPVYDALGPDALRLWVASSDYTRDVVIGQQVLQTVNTSLHKYRVTFKLLLGALGDFDPSVNMRQYQELHKIDRQALMQLTQLVDTCRNALDNFEFYKAVNALNRWANQEFSAFYMETLKDRLYTEAEDSTSRRAAQTALFHIYTFLQELLAPITPLLVEESWEHTPETIKAQLEHPLQRVARAAPSEWVDEALNDDFVDLMAANTAVKAIQESARSKKQMGSSLQSFVHFEFPDIDSLSAFERYLNELPDLFVVSSVTLSVKGQTLSGEIADAEWSYAEEFELPRADKKATVHVFAPSKAKCPRCWRYDVPASVPQPQEAPLCQRCDNVIRRLEGSD</sequence>